<dbReference type="OrthoDB" id="5419113at2"/>
<dbReference type="STRING" id="37928.SAMN04489742_1513"/>
<dbReference type="KEGG" id="acry:AC20117_09790"/>
<accession>A0A1H1BQ14</accession>
<dbReference type="CDD" id="cd00293">
    <property type="entry name" value="USP-like"/>
    <property type="match status" value="1"/>
</dbReference>
<dbReference type="Proteomes" id="UP000181917">
    <property type="component" value="Unassembled WGS sequence"/>
</dbReference>
<dbReference type="InterPro" id="IPR014729">
    <property type="entry name" value="Rossmann-like_a/b/a_fold"/>
</dbReference>
<sequence length="126" mass="13541">MTILACFTDSPEGRTAVRRAVEEAGRLDSDVLIANIDTDRRELSLAELDIDPASFSSGGRTVAVLPPSSVIHDAADLVLQTEQERKVALIVLGLRRRSRVGKLILGSHAQRILLDAGCPVLTVKAN</sequence>
<gene>
    <name evidence="3" type="ORF">SAMN04489742_1513</name>
</gene>
<evidence type="ECO:0000313" key="3">
    <source>
        <dbReference type="EMBL" id="SDQ54031.1"/>
    </source>
</evidence>
<dbReference type="SUPFAM" id="SSF52402">
    <property type="entry name" value="Adenine nucleotide alpha hydrolases-like"/>
    <property type="match status" value="1"/>
</dbReference>
<dbReference type="RefSeq" id="WP_074699889.1">
    <property type="nucleotide sequence ID" value="NZ_CP018863.1"/>
</dbReference>
<feature type="domain" description="UspA" evidence="2">
    <location>
        <begin position="2"/>
        <end position="124"/>
    </location>
</feature>
<reference evidence="3 4" key="1">
    <citation type="submission" date="2016-10" db="EMBL/GenBank/DDBJ databases">
        <authorList>
            <person name="de Groot N.N."/>
        </authorList>
    </citation>
    <scope>NUCLEOTIDE SEQUENCE [LARGE SCALE GENOMIC DNA]</scope>
    <source>
        <strain evidence="3 4">DSM 20117</strain>
    </source>
</reference>
<dbReference type="EMBL" id="FNKH01000002">
    <property type="protein sequence ID" value="SDQ54031.1"/>
    <property type="molecule type" value="Genomic_DNA"/>
</dbReference>
<evidence type="ECO:0000313" key="4">
    <source>
        <dbReference type="Proteomes" id="UP000181917"/>
    </source>
</evidence>
<dbReference type="AlphaFoldDB" id="A0A1H1BQ14"/>
<dbReference type="Gene3D" id="3.40.50.620">
    <property type="entry name" value="HUPs"/>
    <property type="match status" value="1"/>
</dbReference>
<name>A0A1H1BQ14_9MICC</name>
<evidence type="ECO:0000256" key="1">
    <source>
        <dbReference type="ARBA" id="ARBA00008791"/>
    </source>
</evidence>
<protein>
    <submittedName>
        <fullName evidence="3">Universal stress protein family protein</fullName>
    </submittedName>
</protein>
<dbReference type="PRINTS" id="PR01438">
    <property type="entry name" value="UNVRSLSTRESS"/>
</dbReference>
<proteinExistence type="inferred from homology"/>
<comment type="similarity">
    <text evidence="1">Belongs to the universal stress protein A family.</text>
</comment>
<evidence type="ECO:0000259" key="2">
    <source>
        <dbReference type="Pfam" id="PF00582"/>
    </source>
</evidence>
<keyword evidence="4" id="KW-1185">Reference proteome</keyword>
<organism evidence="3 4">
    <name type="scientific">Crystallibacter crystallopoietes</name>
    <dbReference type="NCBI Taxonomy" id="37928"/>
    <lineage>
        <taxon>Bacteria</taxon>
        <taxon>Bacillati</taxon>
        <taxon>Actinomycetota</taxon>
        <taxon>Actinomycetes</taxon>
        <taxon>Micrococcales</taxon>
        <taxon>Micrococcaceae</taxon>
        <taxon>Crystallibacter</taxon>
    </lineage>
</organism>
<dbReference type="InterPro" id="IPR006015">
    <property type="entry name" value="Universal_stress_UspA"/>
</dbReference>
<dbReference type="InterPro" id="IPR006016">
    <property type="entry name" value="UspA"/>
</dbReference>
<dbReference type="Pfam" id="PF00582">
    <property type="entry name" value="Usp"/>
    <property type="match status" value="1"/>
</dbReference>